<proteinExistence type="predicted"/>
<organism evidence="1 2">
    <name type="scientific">Sporanaerobium hydrogeniformans</name>
    <dbReference type="NCBI Taxonomy" id="3072179"/>
    <lineage>
        <taxon>Bacteria</taxon>
        <taxon>Bacillati</taxon>
        <taxon>Bacillota</taxon>
        <taxon>Clostridia</taxon>
        <taxon>Lachnospirales</taxon>
        <taxon>Lachnospiraceae</taxon>
        <taxon>Sporanaerobium</taxon>
    </lineage>
</organism>
<dbReference type="Proteomes" id="UP000224460">
    <property type="component" value="Unassembled WGS sequence"/>
</dbReference>
<comment type="caution">
    <text evidence="1">The sequence shown here is derived from an EMBL/GenBank/DDBJ whole genome shotgun (WGS) entry which is preliminary data.</text>
</comment>
<protein>
    <submittedName>
        <fullName evidence="1">Uncharacterized protein</fullName>
    </submittedName>
</protein>
<keyword evidence="2" id="KW-1185">Reference proteome</keyword>
<sequence>MENMCINNGYFATKVRTDTKEFMFESKVTKALDKYESNLKIAGEQYKVGSGNHDLELDKTTSFTQKACVSYAIQKATTDKEVRVMSALPINTYSNIEARRNYKEWLLSLDRIKDCEVYPEGAAATLSDLSWYNNKLVCLIDVGGLTINAMIFDNGKLVPGTAFGCQLGAIILENRIRMALQQTGLVNIPDYQIKYLIKNGDKVTDKVLENYIEELNLEFRKMNYPTQLDFRFTGGGALKFRELFKNYFKAFISDYAVWENVRGLYLLSQVVWK</sequence>
<gene>
    <name evidence="1" type="ORF">CS063_01650</name>
</gene>
<name>A0AC61DH69_9FIRM</name>
<evidence type="ECO:0000313" key="2">
    <source>
        <dbReference type="Proteomes" id="UP000224460"/>
    </source>
</evidence>
<reference evidence="1" key="1">
    <citation type="submission" date="2017-10" db="EMBL/GenBank/DDBJ databases">
        <title>Genome sequence of cellulolytic Lachnospiraceae bacterium XHS1971 isolated from hotspring sediment.</title>
        <authorList>
            <person name="Vasudevan G."/>
            <person name="Joshi A.J."/>
            <person name="Hivarkar S."/>
            <person name="Lanjekar V.B."/>
            <person name="Dhakephalkar P.K."/>
            <person name="Dagar S."/>
        </authorList>
    </citation>
    <scope>NUCLEOTIDE SEQUENCE</scope>
    <source>
        <strain evidence="1">XHS1971</strain>
    </source>
</reference>
<accession>A0AC61DH69</accession>
<evidence type="ECO:0000313" key="1">
    <source>
        <dbReference type="EMBL" id="PHV72205.1"/>
    </source>
</evidence>
<dbReference type="EMBL" id="PEDL01000001">
    <property type="protein sequence ID" value="PHV72205.1"/>
    <property type="molecule type" value="Genomic_DNA"/>
</dbReference>